<dbReference type="FunFam" id="3.40.50.300:FF:000356">
    <property type="entry name" value="DNA repair protein RecN"/>
    <property type="match status" value="1"/>
</dbReference>
<dbReference type="EMBL" id="JAJVKT010000034">
    <property type="protein sequence ID" value="MCE7510940.1"/>
    <property type="molecule type" value="Genomic_DNA"/>
</dbReference>
<dbReference type="AlphaFoldDB" id="A0A9Q3W8F8"/>
<dbReference type="InterPro" id="IPR027417">
    <property type="entry name" value="P-loop_NTPase"/>
</dbReference>
<keyword evidence="4" id="KW-0547">Nucleotide-binding</keyword>
<evidence type="ECO:0000256" key="8">
    <source>
        <dbReference type="ARBA" id="ARBA00033408"/>
    </source>
</evidence>
<comment type="similarity">
    <text evidence="2 9">Belongs to the RecN family.</text>
</comment>
<evidence type="ECO:0000313" key="12">
    <source>
        <dbReference type="Proteomes" id="UP001107961"/>
    </source>
</evidence>
<evidence type="ECO:0000256" key="2">
    <source>
        <dbReference type="ARBA" id="ARBA00009441"/>
    </source>
</evidence>
<keyword evidence="5 9" id="KW-0227">DNA damage</keyword>
<comment type="function">
    <text evidence="1 9">May be involved in recombinational repair of damaged DNA.</text>
</comment>
<dbReference type="RefSeq" id="WP_080531568.1">
    <property type="nucleotide sequence ID" value="NZ_CP012331.1"/>
</dbReference>
<dbReference type="SUPFAM" id="SSF52540">
    <property type="entry name" value="P-loop containing nucleoside triphosphate hydrolases"/>
    <property type="match status" value="2"/>
</dbReference>
<name>A0A9Q3W8F8_9GAMM</name>
<reference evidence="11" key="1">
    <citation type="submission" date="2022-01" db="EMBL/GenBank/DDBJ databases">
        <authorList>
            <person name="Karlyshev A.V."/>
            <person name="Jaspars M."/>
        </authorList>
    </citation>
    <scope>NUCLEOTIDE SEQUENCE</scope>
    <source>
        <strain evidence="11">AGSA3-2</strain>
    </source>
</reference>
<dbReference type="InterPro" id="IPR003395">
    <property type="entry name" value="RecF/RecN/SMC_N"/>
</dbReference>
<evidence type="ECO:0000256" key="1">
    <source>
        <dbReference type="ARBA" id="ARBA00003618"/>
    </source>
</evidence>
<sequence>MLTHLSVRHFATVDQLELEPESGLTVISGETGAGKSVLIDALSLTLGERADSAVVRPGCERAEVLASFTVANHAQARAWLEERELDNGDDCLLRRTVRADGRSRAYINGTPAPLADVRQLGELLISIHSQHEHQALLHRDTHRQLLDNFAGASDLAASVRNAWRQWQQARQEHDQALTGAREQNERQELLRFQLDELDALSLAEGELAELDQEQQRLGHADALIRLCQQSVAALYDGEEGTCNDQLGQIRHWLEEARDHDNALSEALDTVESARLQVEAAAEALRHYLDRLDLDPERLAQVEERLGQAYSLARKHRVRPEELVEHHQQLAREVDTLEHFDEHLEALAKAEQDAQEHYMSEARKLSKARKTAATTLTRQIATQLKALGMKAARLETVVEDDSPGAEGLDLVEFRFSANPGQPLRPLAKVASGGELSRVSLAIQVICARNLTVPSLVFDEVDVGVGGGVAEIVGRLLRELGEHAQILCITHQAQVASQGHQHWQVHKIQGKSTTRTRIQPLAPDARVEELARMLGGVEITDSTLAHAREMLEKGQEVA</sequence>
<dbReference type="InterPro" id="IPR004604">
    <property type="entry name" value="DNA_recomb/repair_RecN"/>
</dbReference>
<dbReference type="Gene3D" id="3.40.50.300">
    <property type="entry name" value="P-loop containing nucleotide triphosphate hydrolases"/>
    <property type="match status" value="2"/>
</dbReference>
<dbReference type="NCBIfam" id="NF008121">
    <property type="entry name" value="PRK10869.1"/>
    <property type="match status" value="1"/>
</dbReference>
<dbReference type="GO" id="GO:0009432">
    <property type="term" value="P:SOS response"/>
    <property type="evidence" value="ECO:0007669"/>
    <property type="project" value="TreeGrafter"/>
</dbReference>
<dbReference type="NCBIfam" id="TIGR00634">
    <property type="entry name" value="recN"/>
    <property type="match status" value="1"/>
</dbReference>
<dbReference type="GO" id="GO:0043590">
    <property type="term" value="C:bacterial nucleoid"/>
    <property type="evidence" value="ECO:0007669"/>
    <property type="project" value="TreeGrafter"/>
</dbReference>
<evidence type="ECO:0000256" key="4">
    <source>
        <dbReference type="ARBA" id="ARBA00022741"/>
    </source>
</evidence>
<dbReference type="Pfam" id="PF02463">
    <property type="entry name" value="SMC_N"/>
    <property type="match status" value="1"/>
</dbReference>
<comment type="caution">
    <text evidence="11">The sequence shown here is derived from an EMBL/GenBank/DDBJ whole genome shotgun (WGS) entry which is preliminary data.</text>
</comment>
<evidence type="ECO:0000256" key="6">
    <source>
        <dbReference type="ARBA" id="ARBA00022840"/>
    </source>
</evidence>
<protein>
    <recommendedName>
        <fullName evidence="3 9">DNA repair protein RecN</fullName>
    </recommendedName>
    <alternativeName>
        <fullName evidence="8 9">Recombination protein N</fullName>
    </alternativeName>
</protein>
<dbReference type="PANTHER" id="PTHR11059:SF0">
    <property type="entry name" value="DNA REPAIR PROTEIN RECN"/>
    <property type="match status" value="1"/>
</dbReference>
<gene>
    <name evidence="11" type="primary">recN</name>
    <name evidence="11" type="ORF">LZG35_20075</name>
</gene>
<dbReference type="KEGG" id="axe:P40_18765"/>
<evidence type="ECO:0000256" key="9">
    <source>
        <dbReference type="PIRNR" id="PIRNR003128"/>
    </source>
</evidence>
<dbReference type="CDD" id="cd03241">
    <property type="entry name" value="ABC_RecN"/>
    <property type="match status" value="1"/>
</dbReference>
<dbReference type="Proteomes" id="UP001107961">
    <property type="component" value="Unassembled WGS sequence"/>
</dbReference>
<organism evidence="11 12">
    <name type="scientific">Alloalcanivorax xenomutans</name>
    <dbReference type="NCBI Taxonomy" id="1094342"/>
    <lineage>
        <taxon>Bacteria</taxon>
        <taxon>Pseudomonadati</taxon>
        <taxon>Pseudomonadota</taxon>
        <taxon>Gammaproteobacteria</taxon>
        <taxon>Oceanospirillales</taxon>
        <taxon>Alcanivoracaceae</taxon>
        <taxon>Alloalcanivorax</taxon>
    </lineage>
</organism>
<proteinExistence type="inferred from homology"/>
<dbReference type="GO" id="GO:0006310">
    <property type="term" value="P:DNA recombination"/>
    <property type="evidence" value="ECO:0007669"/>
    <property type="project" value="InterPro"/>
</dbReference>
<dbReference type="FunFam" id="3.40.50.300:FF:000319">
    <property type="entry name" value="DNA repair protein RecN"/>
    <property type="match status" value="1"/>
</dbReference>
<evidence type="ECO:0000256" key="7">
    <source>
        <dbReference type="ARBA" id="ARBA00023204"/>
    </source>
</evidence>
<feature type="domain" description="RecF/RecN/SMC N-terminal" evidence="10">
    <location>
        <begin position="1"/>
        <end position="509"/>
    </location>
</feature>
<keyword evidence="12" id="KW-1185">Reference proteome</keyword>
<evidence type="ECO:0000256" key="5">
    <source>
        <dbReference type="ARBA" id="ARBA00022763"/>
    </source>
</evidence>
<accession>A0A9Q3W8F8</accession>
<keyword evidence="7 9" id="KW-0234">DNA repair</keyword>
<dbReference type="PANTHER" id="PTHR11059">
    <property type="entry name" value="DNA REPAIR PROTEIN RECN"/>
    <property type="match status" value="1"/>
</dbReference>
<evidence type="ECO:0000259" key="10">
    <source>
        <dbReference type="Pfam" id="PF02463"/>
    </source>
</evidence>
<dbReference type="GO" id="GO:0005524">
    <property type="term" value="F:ATP binding"/>
    <property type="evidence" value="ECO:0007669"/>
    <property type="project" value="UniProtKB-KW"/>
</dbReference>
<keyword evidence="6" id="KW-0067">ATP-binding</keyword>
<evidence type="ECO:0000256" key="3">
    <source>
        <dbReference type="ARBA" id="ARBA00021315"/>
    </source>
</evidence>
<evidence type="ECO:0000313" key="11">
    <source>
        <dbReference type="EMBL" id="MCE7510940.1"/>
    </source>
</evidence>
<dbReference type="GO" id="GO:0006281">
    <property type="term" value="P:DNA repair"/>
    <property type="evidence" value="ECO:0007669"/>
    <property type="project" value="UniProtKB-KW"/>
</dbReference>
<dbReference type="PIRSF" id="PIRSF003128">
    <property type="entry name" value="RecN"/>
    <property type="match status" value="1"/>
</dbReference>